<name>A0ABU4YM28_9HYPH</name>
<evidence type="ECO:0000313" key="2">
    <source>
        <dbReference type="Proteomes" id="UP001280156"/>
    </source>
</evidence>
<gene>
    <name evidence="1" type="ORF">RFM52_22660</name>
</gene>
<reference evidence="1 2" key="1">
    <citation type="submission" date="2023-08" db="EMBL/GenBank/DDBJ databases">
        <title>Implementing the SeqCode for naming new Mesorhizobium species isolated from Vachellia karroo root nodules.</title>
        <authorList>
            <person name="Van Lill M."/>
        </authorList>
    </citation>
    <scope>NUCLEOTIDE SEQUENCE [LARGE SCALE GENOMIC DNA]</scope>
    <source>
        <strain evidence="1 2">VK2B</strain>
    </source>
</reference>
<organism evidence="1 2">
    <name type="scientific">Mesorhizobium humile</name>
    <dbReference type="NCBI Taxonomy" id="3072313"/>
    <lineage>
        <taxon>Bacteria</taxon>
        <taxon>Pseudomonadati</taxon>
        <taxon>Pseudomonadota</taxon>
        <taxon>Alphaproteobacteria</taxon>
        <taxon>Hyphomicrobiales</taxon>
        <taxon>Phyllobacteriaceae</taxon>
        <taxon>Mesorhizobium</taxon>
    </lineage>
</organism>
<proteinExistence type="predicted"/>
<dbReference type="RefSeq" id="WP_320293565.1">
    <property type="nucleotide sequence ID" value="NZ_JAVIIU010000001.1"/>
</dbReference>
<evidence type="ECO:0000313" key="1">
    <source>
        <dbReference type="EMBL" id="MDX8487984.1"/>
    </source>
</evidence>
<dbReference type="EMBL" id="JAVIIV010000016">
    <property type="protein sequence ID" value="MDX8487984.1"/>
    <property type="molecule type" value="Genomic_DNA"/>
</dbReference>
<keyword evidence="2" id="KW-1185">Reference proteome</keyword>
<sequence length="53" mass="5973">MQDHELVERPGKGWSPWKEGAGLANIEAVWWDARVLFAKLNSHVRSQDPNSSA</sequence>
<protein>
    <submittedName>
        <fullName evidence="1">Uncharacterized protein</fullName>
    </submittedName>
</protein>
<comment type="caution">
    <text evidence="1">The sequence shown here is derived from an EMBL/GenBank/DDBJ whole genome shotgun (WGS) entry which is preliminary data.</text>
</comment>
<dbReference type="Proteomes" id="UP001280156">
    <property type="component" value="Unassembled WGS sequence"/>
</dbReference>
<accession>A0ABU4YM28</accession>